<accession>A0A0M0JDG6</accession>
<dbReference type="Proteomes" id="UP000037460">
    <property type="component" value="Unassembled WGS sequence"/>
</dbReference>
<evidence type="ECO:0000256" key="1">
    <source>
        <dbReference type="SAM" id="MobiDB-lite"/>
    </source>
</evidence>
<evidence type="ECO:0000313" key="3">
    <source>
        <dbReference type="Proteomes" id="UP000037460"/>
    </source>
</evidence>
<sequence>MLCDGQAHALLELLHIYGVRHSAALSDLVADALLCEFEPAQALSAIESALETPRVTARVTTGFDTSHAPAVAHTPAAAHAPTAPPPKASAATDADLRRTELRRRNNRACLLTCMDRFGEAEEELLQCVRLAPTELAPNFNLALLRWQVGEKDAAADGWLRFRRQPLEAPPNFYEELATRWQPTGMPPPPTSQVSGHVDPLSAATLDRAMLRHWAAFRSRKAMELHWGRAKDGPWL</sequence>
<dbReference type="SUPFAM" id="SSF48452">
    <property type="entry name" value="TPR-like"/>
    <property type="match status" value="1"/>
</dbReference>
<reference evidence="3" key="1">
    <citation type="journal article" date="2015" name="PLoS Genet.">
        <title>Genome Sequence and Transcriptome Analyses of Chrysochromulina tobin: Metabolic Tools for Enhanced Algal Fitness in the Prominent Order Prymnesiales (Haptophyceae).</title>
        <authorList>
            <person name="Hovde B.T."/>
            <person name="Deodato C.R."/>
            <person name="Hunsperger H.M."/>
            <person name="Ryken S.A."/>
            <person name="Yost W."/>
            <person name="Jha R.K."/>
            <person name="Patterson J."/>
            <person name="Monnat R.J. Jr."/>
            <person name="Barlow S.B."/>
            <person name="Starkenburg S.R."/>
            <person name="Cattolico R.A."/>
        </authorList>
    </citation>
    <scope>NUCLEOTIDE SEQUENCE</scope>
    <source>
        <strain evidence="3">CCMP291</strain>
    </source>
</reference>
<organism evidence="2 3">
    <name type="scientific">Chrysochromulina tobinii</name>
    <dbReference type="NCBI Taxonomy" id="1460289"/>
    <lineage>
        <taxon>Eukaryota</taxon>
        <taxon>Haptista</taxon>
        <taxon>Haptophyta</taxon>
        <taxon>Prymnesiophyceae</taxon>
        <taxon>Prymnesiales</taxon>
        <taxon>Chrysochromulinaceae</taxon>
        <taxon>Chrysochromulina</taxon>
    </lineage>
</organism>
<name>A0A0M0JDG6_9EUKA</name>
<evidence type="ECO:0000313" key="2">
    <source>
        <dbReference type="EMBL" id="KOO24629.1"/>
    </source>
</evidence>
<dbReference type="InterPro" id="IPR011990">
    <property type="entry name" value="TPR-like_helical_dom_sf"/>
</dbReference>
<gene>
    <name evidence="2" type="ORF">Ctob_000655</name>
</gene>
<dbReference type="AlphaFoldDB" id="A0A0M0JDG6"/>
<dbReference type="EMBL" id="JWZX01003073">
    <property type="protein sequence ID" value="KOO24629.1"/>
    <property type="molecule type" value="Genomic_DNA"/>
</dbReference>
<protein>
    <submittedName>
        <fullName evidence="2">Uncharacterized protein</fullName>
    </submittedName>
</protein>
<proteinExistence type="predicted"/>
<comment type="caution">
    <text evidence="2">The sequence shown here is derived from an EMBL/GenBank/DDBJ whole genome shotgun (WGS) entry which is preliminary data.</text>
</comment>
<keyword evidence="3" id="KW-1185">Reference proteome</keyword>
<dbReference type="Gene3D" id="1.25.40.10">
    <property type="entry name" value="Tetratricopeptide repeat domain"/>
    <property type="match status" value="1"/>
</dbReference>
<feature type="region of interest" description="Disordered" evidence="1">
    <location>
        <begin position="73"/>
        <end position="94"/>
    </location>
</feature>